<dbReference type="SMART" id="SM00355">
    <property type="entry name" value="ZnF_C2H2"/>
    <property type="match status" value="2"/>
</dbReference>
<dbReference type="OrthoDB" id="8191210at2759"/>
<dbReference type="PANTHER" id="PTHR31912">
    <property type="entry name" value="IP13529P"/>
    <property type="match status" value="1"/>
</dbReference>
<feature type="domain" description="C2H2-type" evidence="2">
    <location>
        <begin position="33"/>
        <end position="55"/>
    </location>
</feature>
<dbReference type="KEGG" id="tpal:117643698"/>
<dbReference type="PROSITE" id="PS00028">
    <property type="entry name" value="ZINC_FINGER_C2H2_1"/>
    <property type="match status" value="1"/>
</dbReference>
<evidence type="ECO:0000259" key="2">
    <source>
        <dbReference type="PROSITE" id="PS00028"/>
    </source>
</evidence>
<evidence type="ECO:0000313" key="4">
    <source>
        <dbReference type="RefSeq" id="XP_034238637.1"/>
    </source>
</evidence>
<dbReference type="InterPro" id="IPR013087">
    <property type="entry name" value="Znf_C2H2_type"/>
</dbReference>
<gene>
    <name evidence="4" type="primary">LOC117643698</name>
</gene>
<proteinExistence type="predicted"/>
<sequence>MICTKCGEEVQDSALLKHLKDYHEQEKDLQVKCPGCEHIYSTFASLRTHWYSKHHASKRKSSDPAVTSASVIKKLIVEGPSRETVSVEVVQDVVLCAETKEQSVVLPSESASVCDPQNDESVARIVPESESQISVPIFPESESQISVPAVDVLHDSVSQNADVAFDSPWGSVDAQGHESTEEEESSDEEDSGLGADSCFGNNTSDGEFSGLESDADDEAEKGMPLEDAVKCVLPQETSPVNESAASYLLHLNSVCNIPSSSIKFVIAETEKIIKDSVMAFVSKLDEKLAGSDVSLDKLVDVKAVADSSSKIFDNLRTVKQQEKYFKKSLGVIEPRAIPLGKVLKKVRVKGKSMHKTVLRSEDVMFIPITEILDKLINHPDFEHLTQKDINSEFLDTYLKGEKCKSNPVLTIDKGAYRFILYYDDVEVCAPLKSKAGAHKLGAFYLQLDNIALHHRSNVSLIFLVALVNANFIKDKKYGIDSALEIIVAELQKFERGVVLPCGKKVHGTLIATIGDNLGSHGMGGFKEGFTAHRCCRHCMATYEDMKKMVREKPELLRTKESHAEQCAQIQTARGKNEALSTEYGVNRDSALNSLASYHVVEGLPPDIMHDLLEGCVPLAIKRLLNHYLGETGHAKKFTLDWLNSAVREFDYGYAETSSKPSEIKAAHLKDDGSLHQSASQFWLLATILPLIIGPLLDKDDKYFENYLDLLEICRIVFSTDILQWMVPYLGDLIEIYLSDYKLLYKANLIPKQHFMIHFPLYLRLYGSLVNYMCMRCEAKHKFFKRLVYVIGCFKNIPASLSYKHQLHFASVLSKSLRKPCKCGPCHLVNVNDCSYRRLFPQYAGNFVETNWLTYDGITLKPQTCYLCVGVRDDLPVFVRVFKVLIHPTVQYVCEKVSTIRRSIYLASYEIKVSPDNLLIVKPETIALHHVLHAHLVKGALYIPMKQCVGGSIL</sequence>
<reference evidence="4" key="1">
    <citation type="submission" date="2025-08" db="UniProtKB">
        <authorList>
            <consortium name="RefSeq"/>
        </authorList>
    </citation>
    <scope>IDENTIFICATION</scope>
    <source>
        <tissue evidence="4">Total insect</tissue>
    </source>
</reference>
<evidence type="ECO:0000313" key="3">
    <source>
        <dbReference type="Proteomes" id="UP000515158"/>
    </source>
</evidence>
<dbReference type="PANTHER" id="PTHR31912:SF34">
    <property type="entry name" value="NOTOCHORD-RELATED PROTEIN"/>
    <property type="match status" value="1"/>
</dbReference>
<dbReference type="Proteomes" id="UP000515158">
    <property type="component" value="Unplaced"/>
</dbReference>
<feature type="region of interest" description="Disordered" evidence="1">
    <location>
        <begin position="164"/>
        <end position="221"/>
    </location>
</feature>
<keyword evidence="3" id="KW-1185">Reference proteome</keyword>
<protein>
    <submittedName>
        <fullName evidence="4">Uncharacterized protein LOC117643698 isoform X1</fullName>
    </submittedName>
</protein>
<dbReference type="GeneID" id="117643698"/>
<feature type="compositionally biased region" description="Acidic residues" evidence="1">
    <location>
        <begin position="180"/>
        <end position="191"/>
    </location>
</feature>
<accession>A0A6P8YWR9</accession>
<name>A0A6P8YWR9_THRPL</name>
<dbReference type="RefSeq" id="XP_034238637.1">
    <property type="nucleotide sequence ID" value="XM_034382746.1"/>
</dbReference>
<organism evidence="4">
    <name type="scientific">Thrips palmi</name>
    <name type="common">Melon thrips</name>
    <dbReference type="NCBI Taxonomy" id="161013"/>
    <lineage>
        <taxon>Eukaryota</taxon>
        <taxon>Metazoa</taxon>
        <taxon>Ecdysozoa</taxon>
        <taxon>Arthropoda</taxon>
        <taxon>Hexapoda</taxon>
        <taxon>Insecta</taxon>
        <taxon>Pterygota</taxon>
        <taxon>Neoptera</taxon>
        <taxon>Paraneoptera</taxon>
        <taxon>Thysanoptera</taxon>
        <taxon>Terebrantia</taxon>
        <taxon>Thripoidea</taxon>
        <taxon>Thripidae</taxon>
        <taxon>Thrips</taxon>
    </lineage>
</organism>
<evidence type="ECO:0000256" key="1">
    <source>
        <dbReference type="SAM" id="MobiDB-lite"/>
    </source>
</evidence>
<dbReference type="AlphaFoldDB" id="A0A6P8YWR9"/>
<dbReference type="InParanoid" id="A0A6P8YWR9"/>